<dbReference type="GO" id="GO:0009626">
    <property type="term" value="P:plant-type hypersensitive response"/>
    <property type="evidence" value="ECO:0007669"/>
    <property type="project" value="UniProtKB-ARBA"/>
</dbReference>
<dbReference type="AlphaFoldDB" id="A0A5J9UL62"/>
<dbReference type="PRINTS" id="PR00364">
    <property type="entry name" value="DISEASERSIST"/>
</dbReference>
<dbReference type="GO" id="GO:0043531">
    <property type="term" value="F:ADP binding"/>
    <property type="evidence" value="ECO:0007669"/>
    <property type="project" value="InterPro"/>
</dbReference>
<feature type="compositionally biased region" description="Basic and acidic residues" evidence="7">
    <location>
        <begin position="974"/>
        <end position="991"/>
    </location>
</feature>
<keyword evidence="3" id="KW-0677">Repeat</keyword>
<evidence type="ECO:0000256" key="2">
    <source>
        <dbReference type="ARBA" id="ARBA00022614"/>
    </source>
</evidence>
<evidence type="ECO:0000256" key="4">
    <source>
        <dbReference type="ARBA" id="ARBA00022741"/>
    </source>
</evidence>
<dbReference type="PANTHER" id="PTHR23155">
    <property type="entry name" value="DISEASE RESISTANCE PROTEIN RP"/>
    <property type="match status" value="1"/>
</dbReference>
<keyword evidence="2" id="KW-0433">Leucine-rich repeat</keyword>
<accession>A0A5J9UL62</accession>
<evidence type="ECO:0008006" key="14">
    <source>
        <dbReference type="Google" id="ProtNLM"/>
    </source>
</evidence>
<feature type="region of interest" description="Disordered" evidence="7">
    <location>
        <begin position="968"/>
        <end position="1000"/>
    </location>
</feature>
<comment type="caution">
    <text evidence="12">The sequence shown here is derived from an EMBL/GenBank/DDBJ whole genome shotgun (WGS) entry which is preliminary data.</text>
</comment>
<gene>
    <name evidence="12" type="ORF">EJB05_26287</name>
</gene>
<dbReference type="InterPro" id="IPR058922">
    <property type="entry name" value="WHD_DRP"/>
</dbReference>
<dbReference type="InterPro" id="IPR044974">
    <property type="entry name" value="Disease_R_plants"/>
</dbReference>
<dbReference type="InterPro" id="IPR038005">
    <property type="entry name" value="RX-like_CC"/>
</dbReference>
<evidence type="ECO:0000256" key="5">
    <source>
        <dbReference type="ARBA" id="ARBA00022821"/>
    </source>
</evidence>
<dbReference type="PANTHER" id="PTHR23155:SF1181">
    <property type="entry name" value="OS08G0170200 PROTEIN"/>
    <property type="match status" value="1"/>
</dbReference>
<evidence type="ECO:0000259" key="11">
    <source>
        <dbReference type="Pfam" id="PF23598"/>
    </source>
</evidence>
<dbReference type="CDD" id="cd14798">
    <property type="entry name" value="RX-CC_like"/>
    <property type="match status" value="1"/>
</dbReference>
<dbReference type="Pfam" id="PF00931">
    <property type="entry name" value="NB-ARC"/>
    <property type="match status" value="1"/>
</dbReference>
<dbReference type="SUPFAM" id="SSF52540">
    <property type="entry name" value="P-loop containing nucleoside triphosphate hydrolases"/>
    <property type="match status" value="1"/>
</dbReference>
<dbReference type="FunFam" id="3.40.50.300:FF:001091">
    <property type="entry name" value="Probable disease resistance protein At1g61300"/>
    <property type="match status" value="1"/>
</dbReference>
<dbReference type="OrthoDB" id="673537at2759"/>
<evidence type="ECO:0000259" key="9">
    <source>
        <dbReference type="Pfam" id="PF18052"/>
    </source>
</evidence>
<keyword evidence="4" id="KW-0547">Nucleotide-binding</keyword>
<comment type="similarity">
    <text evidence="1">Belongs to the disease resistance NB-LRR family.</text>
</comment>
<sequence length="1013" mass="113614">MNLVVGAVGSVIPKLLQLLGDEYKLQRGVKKNVDSLSKELKHIHAFLSKVSDVPWDQLDEQVQEWASEIREASYDMEDTIDTFLVRVEGCGPSGRSKLKRTVNKMANVFSFSKGKARHDVGSAIQDIMKKLEEVADRRSRYKIDDLMVKSSATTPSIDPRLNAMYKQVASLVGIEEPSKKLVSMLTARGDDVASPKKIVSIVGTGGLGKTTLAKAVYNKLKADFECGAFVPVGRNPSLRKVLMDILYELDKNKYANIHTKNKDERQLIDDIREFLVNKRYFIVIDDLWENESWKEAIELALPENSGSRIIITTRNSTVAEKIGDEVYKIQPLSDDNSKKLFYARIFGDEKKCLNDQSDEISNKFLKRCGGIPLAIITMASLLSGKAREKWSDVFTSIGFGKKMNEQVENTMKNTMKILSFSYYDMPSYLRTCLLYLSVFPEDSIIHKDSLIWKWIAEGFIQEPQGISLFELGERYFSDLVNRSMIQAIESEWNGMVYTCRVHDMVLDLICSLSSKENFVTIIDYDRGSVSTLPSSTRRLAQHNTTLEHTADASMVGMPQLRSFIISKGDGDKLAPLSSFKHLRVFDMQDCINVRSSHLVHLGSLLHLRYLGIGKTNVEDLPNEIGALKLLQTLNFEGSEITQLTPSISRLTQLVCLRGNYWMTAAPHWIGKLASLEELRVCLDSSDGNARAFLKALGSLRKVRVLWIGIGIVMDDDMERDFVLSLRKLHKLQNFLFNPANELDAVARTNMWGEAGFVLPQHLRSLDLEGFSFSWLPSCISAAHLPHLARLILSVDTMDQKGLEFLARLPDLSYLELVTKSTATVINISAGNGYFQKLRFCKIPSSMIQFQCKEEDSSVSFHIWSGIGAMPFGSGKHDCSVPPSAVMPNLEVLWSRIFVRALKDGNGDCVNICLQYLQSLERVEVELDCSGASAAEVEEAEAALRKATKVHPNRPTLEMRRRKEHEMISAVQNEKGQEDDKVPTEELKKQQEGEATADEGIGKLGAVNSLIDSV</sequence>
<dbReference type="Pfam" id="PF23598">
    <property type="entry name" value="LRR_14"/>
    <property type="match status" value="1"/>
</dbReference>
<protein>
    <recommendedName>
        <fullName evidence="14">AAA+ ATPase domain-containing protein</fullName>
    </recommendedName>
</protein>
<dbReference type="InterPro" id="IPR032675">
    <property type="entry name" value="LRR_dom_sf"/>
</dbReference>
<evidence type="ECO:0000256" key="3">
    <source>
        <dbReference type="ARBA" id="ARBA00022737"/>
    </source>
</evidence>
<feature type="domain" description="NB-ARC" evidence="8">
    <location>
        <begin position="193"/>
        <end position="346"/>
    </location>
</feature>
<dbReference type="Gene3D" id="1.20.5.4130">
    <property type="match status" value="1"/>
</dbReference>
<dbReference type="Gene3D" id="1.10.10.10">
    <property type="entry name" value="Winged helix-like DNA-binding domain superfamily/Winged helix DNA-binding domain"/>
    <property type="match status" value="1"/>
</dbReference>
<dbReference type="Pfam" id="PF18052">
    <property type="entry name" value="Rx_N"/>
    <property type="match status" value="1"/>
</dbReference>
<reference evidence="12 13" key="1">
    <citation type="journal article" date="2019" name="Sci. Rep.">
        <title>A high-quality genome of Eragrostis curvula grass provides insights into Poaceae evolution and supports new strategies to enhance forage quality.</title>
        <authorList>
            <person name="Carballo J."/>
            <person name="Santos B.A.C.M."/>
            <person name="Zappacosta D."/>
            <person name="Garbus I."/>
            <person name="Selva J.P."/>
            <person name="Gallo C.A."/>
            <person name="Diaz A."/>
            <person name="Albertini E."/>
            <person name="Caccamo M."/>
            <person name="Echenique V."/>
        </authorList>
    </citation>
    <scope>NUCLEOTIDE SEQUENCE [LARGE SCALE GENOMIC DNA]</scope>
    <source>
        <strain evidence="13">cv. Victoria</strain>
        <tissue evidence="12">Leaf</tissue>
    </source>
</reference>
<proteinExistence type="inferred from homology"/>
<keyword evidence="13" id="KW-1185">Reference proteome</keyword>
<evidence type="ECO:0000259" key="8">
    <source>
        <dbReference type="Pfam" id="PF00931"/>
    </source>
</evidence>
<evidence type="ECO:0000259" key="10">
    <source>
        <dbReference type="Pfam" id="PF23559"/>
    </source>
</evidence>
<feature type="domain" description="Disease resistance R13L4/SHOC-2-like LRR" evidence="11">
    <location>
        <begin position="559"/>
        <end position="956"/>
    </location>
</feature>
<dbReference type="Gene3D" id="3.40.50.300">
    <property type="entry name" value="P-loop containing nucleotide triphosphate hydrolases"/>
    <property type="match status" value="1"/>
</dbReference>
<dbReference type="Pfam" id="PF23559">
    <property type="entry name" value="WHD_DRP"/>
    <property type="match status" value="1"/>
</dbReference>
<dbReference type="InterPro" id="IPR002182">
    <property type="entry name" value="NB-ARC"/>
</dbReference>
<dbReference type="InterPro" id="IPR036388">
    <property type="entry name" value="WH-like_DNA-bd_sf"/>
</dbReference>
<feature type="domain" description="Disease resistance protein winged helix" evidence="10">
    <location>
        <begin position="438"/>
        <end position="509"/>
    </location>
</feature>
<keyword evidence="5" id="KW-0611">Plant defense</keyword>
<dbReference type="Gene3D" id="3.80.10.10">
    <property type="entry name" value="Ribonuclease Inhibitor"/>
    <property type="match status" value="1"/>
</dbReference>
<dbReference type="SUPFAM" id="SSF52058">
    <property type="entry name" value="L domain-like"/>
    <property type="match status" value="1"/>
</dbReference>
<dbReference type="FunFam" id="1.10.10.10:FF:000322">
    <property type="entry name" value="Probable disease resistance protein At1g63360"/>
    <property type="match status" value="1"/>
</dbReference>
<dbReference type="EMBL" id="RWGY01000013">
    <property type="protein sequence ID" value="TVU23900.1"/>
    <property type="molecule type" value="Genomic_DNA"/>
</dbReference>
<evidence type="ECO:0000313" key="12">
    <source>
        <dbReference type="EMBL" id="TVU23900.1"/>
    </source>
</evidence>
<dbReference type="InterPro" id="IPR042197">
    <property type="entry name" value="Apaf_helical"/>
</dbReference>
<dbReference type="Proteomes" id="UP000324897">
    <property type="component" value="Chromosome 2"/>
</dbReference>
<organism evidence="12 13">
    <name type="scientific">Eragrostis curvula</name>
    <name type="common">weeping love grass</name>
    <dbReference type="NCBI Taxonomy" id="38414"/>
    <lineage>
        <taxon>Eukaryota</taxon>
        <taxon>Viridiplantae</taxon>
        <taxon>Streptophyta</taxon>
        <taxon>Embryophyta</taxon>
        <taxon>Tracheophyta</taxon>
        <taxon>Spermatophyta</taxon>
        <taxon>Magnoliopsida</taxon>
        <taxon>Liliopsida</taxon>
        <taxon>Poales</taxon>
        <taxon>Poaceae</taxon>
        <taxon>PACMAD clade</taxon>
        <taxon>Chloridoideae</taxon>
        <taxon>Eragrostideae</taxon>
        <taxon>Eragrostidinae</taxon>
        <taxon>Eragrostis</taxon>
    </lineage>
</organism>
<evidence type="ECO:0000313" key="13">
    <source>
        <dbReference type="Proteomes" id="UP000324897"/>
    </source>
</evidence>
<dbReference type="GO" id="GO:0002758">
    <property type="term" value="P:innate immune response-activating signaling pathway"/>
    <property type="evidence" value="ECO:0007669"/>
    <property type="project" value="UniProtKB-ARBA"/>
</dbReference>
<dbReference type="InterPro" id="IPR055414">
    <property type="entry name" value="LRR_R13L4/SHOC2-like"/>
</dbReference>
<dbReference type="Gramene" id="TVU23900">
    <property type="protein sequence ID" value="TVU23900"/>
    <property type="gene ID" value="EJB05_26287"/>
</dbReference>
<evidence type="ECO:0000256" key="6">
    <source>
        <dbReference type="ARBA" id="ARBA00023054"/>
    </source>
</evidence>
<keyword evidence="6" id="KW-0175">Coiled coil</keyword>
<dbReference type="GO" id="GO:0042742">
    <property type="term" value="P:defense response to bacterium"/>
    <property type="evidence" value="ECO:0007669"/>
    <property type="project" value="UniProtKB-ARBA"/>
</dbReference>
<evidence type="ECO:0000256" key="7">
    <source>
        <dbReference type="SAM" id="MobiDB-lite"/>
    </source>
</evidence>
<name>A0A5J9UL62_9POAL</name>
<dbReference type="Gene3D" id="1.10.8.430">
    <property type="entry name" value="Helical domain of apoptotic protease-activating factors"/>
    <property type="match status" value="1"/>
</dbReference>
<feature type="domain" description="Disease resistance N-terminal" evidence="9">
    <location>
        <begin position="7"/>
        <end position="97"/>
    </location>
</feature>
<dbReference type="InterPro" id="IPR041118">
    <property type="entry name" value="Rx_N"/>
</dbReference>
<evidence type="ECO:0000256" key="1">
    <source>
        <dbReference type="ARBA" id="ARBA00008894"/>
    </source>
</evidence>
<dbReference type="InterPro" id="IPR027417">
    <property type="entry name" value="P-loop_NTPase"/>
</dbReference>